<reference evidence="1 2" key="1">
    <citation type="journal article" date="2015" name="Genome Announc.">
        <title>Expanding the biotechnology potential of lactobacilli through comparative genomics of 213 strains and associated genera.</title>
        <authorList>
            <person name="Sun Z."/>
            <person name="Harris H.M."/>
            <person name="McCann A."/>
            <person name="Guo C."/>
            <person name="Argimon S."/>
            <person name="Zhang W."/>
            <person name="Yang X."/>
            <person name="Jeffery I.B."/>
            <person name="Cooney J.C."/>
            <person name="Kagawa T.F."/>
            <person name="Liu W."/>
            <person name="Song Y."/>
            <person name="Salvetti E."/>
            <person name="Wrobel A."/>
            <person name="Rasinkangas P."/>
            <person name="Parkhill J."/>
            <person name="Rea M.C."/>
            <person name="O'Sullivan O."/>
            <person name="Ritari J."/>
            <person name="Douillard F.P."/>
            <person name="Paul Ross R."/>
            <person name="Yang R."/>
            <person name="Briner A.E."/>
            <person name="Felis G.E."/>
            <person name="de Vos W.M."/>
            <person name="Barrangou R."/>
            <person name="Klaenhammer T.R."/>
            <person name="Caufield P.W."/>
            <person name="Cui Y."/>
            <person name="Zhang H."/>
            <person name="O'Toole P.W."/>
        </authorList>
    </citation>
    <scope>NUCLEOTIDE SEQUENCE [LARGE SCALE GENOMIC DNA]</scope>
    <source>
        <strain evidence="1 2">DSM 24301</strain>
    </source>
</reference>
<accession>A0A0R2MWL9</accession>
<comment type="caution">
    <text evidence="1">The sequence shown here is derived from an EMBL/GenBank/DDBJ whole genome shotgun (WGS) entry which is preliminary data.</text>
</comment>
<dbReference type="InterPro" id="IPR038600">
    <property type="entry name" value="Csn2_sf"/>
</dbReference>
<proteinExistence type="predicted"/>
<keyword evidence="2" id="KW-1185">Reference proteome</keyword>
<dbReference type="OrthoDB" id="2246929at2"/>
<dbReference type="RefSeq" id="WP_054777450.1">
    <property type="nucleotide sequence ID" value="NZ_BBBX01000014.1"/>
</dbReference>
<evidence type="ECO:0000313" key="1">
    <source>
        <dbReference type="EMBL" id="KRO18024.1"/>
    </source>
</evidence>
<dbReference type="NCBIfam" id="TIGR01866">
    <property type="entry name" value="cas_Csn2"/>
    <property type="match status" value="1"/>
</dbReference>
<dbReference type="STRING" id="1293598.IV56_GL001820"/>
<dbReference type="Pfam" id="PF09711">
    <property type="entry name" value="Cas_Csn2"/>
    <property type="match status" value="1"/>
</dbReference>
<dbReference type="PATRIC" id="fig|1293598.4.peg.1895"/>
<dbReference type="InterPro" id="IPR010146">
    <property type="entry name" value="CRISPR-assoc_prot_Csn2-typ"/>
</dbReference>
<gene>
    <name evidence="1" type="ORF">IV56_GL001820</name>
</gene>
<dbReference type="AlphaFoldDB" id="A0A0R2MWL9"/>
<dbReference type="Gene3D" id="3.40.50.11940">
    <property type="match status" value="1"/>
</dbReference>
<dbReference type="EMBL" id="JQCE01000006">
    <property type="protein sequence ID" value="KRO18024.1"/>
    <property type="molecule type" value="Genomic_DNA"/>
</dbReference>
<sequence length="226" mass="26354">MKLIYYPYKPMTITNKRPLVVETASPKVYTDLMNAFRLELDTIHLADDFDELLDVAAHSEWYGDPMLEIDLDRTFQRVVQKQLIKLMTDQEKQRLVDLSQQLAMEVLSRSFLLDLPLNVSPENSIPAIMKMVKLSYDEEIKQHPYDIIETVLKTLTEVDDHQLSVFTNLSHYLDVSQINNLVEVVADVDIEVLIIEFSKVSRQDMFANCDYIYIDEDFVAFDDEHN</sequence>
<name>A0A0R2MWL9_9LACO</name>
<dbReference type="CDD" id="cd12218">
    <property type="entry name" value="Csn2"/>
    <property type="match status" value="1"/>
</dbReference>
<organism evidence="1 2">
    <name type="scientific">Lacticaseibacillus saniviri JCM 17471 = DSM 24301</name>
    <dbReference type="NCBI Taxonomy" id="1293598"/>
    <lineage>
        <taxon>Bacteria</taxon>
        <taxon>Bacillati</taxon>
        <taxon>Bacillota</taxon>
        <taxon>Bacilli</taxon>
        <taxon>Lactobacillales</taxon>
        <taxon>Lactobacillaceae</taxon>
        <taxon>Lacticaseibacillus</taxon>
    </lineage>
</organism>
<dbReference type="Proteomes" id="UP000050969">
    <property type="component" value="Unassembled WGS sequence"/>
</dbReference>
<evidence type="ECO:0000313" key="2">
    <source>
        <dbReference type="Proteomes" id="UP000050969"/>
    </source>
</evidence>
<protein>
    <submittedName>
        <fullName evidence="1">CRISPR-associated protein, SAG0897 family</fullName>
    </submittedName>
</protein>